<gene>
    <name evidence="2" type="ORF">METZ01_LOCUS89232</name>
</gene>
<feature type="compositionally biased region" description="Acidic residues" evidence="1">
    <location>
        <begin position="75"/>
        <end position="94"/>
    </location>
</feature>
<dbReference type="Pfam" id="PF26146">
    <property type="entry name" value="PI-PLC_X"/>
    <property type="match status" value="1"/>
</dbReference>
<dbReference type="SUPFAM" id="SSF51695">
    <property type="entry name" value="PLC-like phosphodiesterases"/>
    <property type="match status" value="1"/>
</dbReference>
<sequence length="395" mass="44578">MSVVRRFDAMRALWMVLLLVSSLFTPGCAAPSIPDLDGDGIADVDDTDDDGDGWNDSVEEECLTDPLDEISVPSDADDDGECDEMDDDVDGDGLPNEWEEERGLDPMDAEDTLVCHGMSEYCLRSYDNFTFSETHNGYSTVEDGILIGVNHKTGLLAQWDGGIRAFMLDSHHRTNENTTAVDVRFCHSTGQFFHPCQFGEVDAFEWLRTLGSLMNNSSGDVVTILLENYVPAEHLEYLFETTGLLDRTYVHTLGEAWPSIGDLVLTGKNLVVFWEQSQNDEYPWIHDFLVFSWTTDYAENNPEDMKCDVYRGDGTQPVWHLNNWLTSAFGLPDPVRARDVNDYDALLERALLCWEEIGDRPTFIAVDYWEDGEVTNVTITLNKMSHWSDEVPAHP</sequence>
<feature type="region of interest" description="Disordered" evidence="1">
    <location>
        <begin position="34"/>
        <end position="56"/>
    </location>
</feature>
<dbReference type="GO" id="GO:0005509">
    <property type="term" value="F:calcium ion binding"/>
    <property type="evidence" value="ECO:0007669"/>
    <property type="project" value="InterPro"/>
</dbReference>
<dbReference type="InterPro" id="IPR017946">
    <property type="entry name" value="PLC-like_Pdiesterase_TIM-brl"/>
</dbReference>
<dbReference type="GO" id="GO:0008081">
    <property type="term" value="F:phosphoric diester hydrolase activity"/>
    <property type="evidence" value="ECO:0007669"/>
    <property type="project" value="InterPro"/>
</dbReference>
<feature type="compositionally biased region" description="Acidic residues" evidence="1">
    <location>
        <begin position="36"/>
        <end position="56"/>
    </location>
</feature>
<feature type="region of interest" description="Disordered" evidence="1">
    <location>
        <begin position="68"/>
        <end position="94"/>
    </location>
</feature>
<evidence type="ECO:0008006" key="3">
    <source>
        <dbReference type="Google" id="ProtNLM"/>
    </source>
</evidence>
<dbReference type="InterPro" id="IPR051057">
    <property type="entry name" value="PI-PLC_domain"/>
</dbReference>
<dbReference type="GO" id="GO:0006629">
    <property type="term" value="P:lipid metabolic process"/>
    <property type="evidence" value="ECO:0007669"/>
    <property type="project" value="InterPro"/>
</dbReference>
<proteinExistence type="predicted"/>
<dbReference type="SUPFAM" id="SSF103647">
    <property type="entry name" value="TSP type-3 repeat"/>
    <property type="match status" value="1"/>
</dbReference>
<dbReference type="EMBL" id="UINC01008072">
    <property type="protein sequence ID" value="SVA36378.1"/>
    <property type="molecule type" value="Genomic_DNA"/>
</dbReference>
<dbReference type="Gene3D" id="3.20.20.190">
    <property type="entry name" value="Phosphatidylinositol (PI) phosphodiesterase"/>
    <property type="match status" value="1"/>
</dbReference>
<accession>A0A381V9F6</accession>
<dbReference type="AlphaFoldDB" id="A0A381V9F6"/>
<protein>
    <recommendedName>
        <fullName evidence="3">Phosphatidylinositol-specific phospholipase C X domain-containing protein</fullName>
    </recommendedName>
</protein>
<evidence type="ECO:0000313" key="2">
    <source>
        <dbReference type="EMBL" id="SVA36378.1"/>
    </source>
</evidence>
<organism evidence="2">
    <name type="scientific">marine metagenome</name>
    <dbReference type="NCBI Taxonomy" id="408172"/>
    <lineage>
        <taxon>unclassified sequences</taxon>
        <taxon>metagenomes</taxon>
        <taxon>ecological metagenomes</taxon>
    </lineage>
</organism>
<dbReference type="PANTHER" id="PTHR13593:SF140">
    <property type="entry name" value="PLC-LIKE PHOSPHODIESTERASE"/>
    <property type="match status" value="1"/>
</dbReference>
<reference evidence="2" key="1">
    <citation type="submission" date="2018-05" db="EMBL/GenBank/DDBJ databases">
        <authorList>
            <person name="Lanie J.A."/>
            <person name="Ng W.-L."/>
            <person name="Kazmierczak K.M."/>
            <person name="Andrzejewski T.M."/>
            <person name="Davidsen T.M."/>
            <person name="Wayne K.J."/>
            <person name="Tettelin H."/>
            <person name="Glass J.I."/>
            <person name="Rusch D."/>
            <person name="Podicherti R."/>
            <person name="Tsui H.-C.T."/>
            <person name="Winkler M.E."/>
        </authorList>
    </citation>
    <scope>NUCLEOTIDE SEQUENCE</scope>
</reference>
<evidence type="ECO:0000256" key="1">
    <source>
        <dbReference type="SAM" id="MobiDB-lite"/>
    </source>
</evidence>
<name>A0A381V9F6_9ZZZZ</name>
<dbReference type="Gene3D" id="4.10.1080.10">
    <property type="entry name" value="TSP type-3 repeat"/>
    <property type="match status" value="1"/>
</dbReference>
<dbReference type="PANTHER" id="PTHR13593">
    <property type="match status" value="1"/>
</dbReference>
<dbReference type="InterPro" id="IPR028974">
    <property type="entry name" value="TSP_type-3_rpt"/>
</dbReference>